<evidence type="ECO:0000256" key="2">
    <source>
        <dbReference type="ARBA" id="ARBA00022691"/>
    </source>
</evidence>
<dbReference type="Pfam" id="PF02475">
    <property type="entry name" value="TRM5-TYW2_MTfase"/>
    <property type="match status" value="1"/>
</dbReference>
<dbReference type="Proteomes" id="UP000198893">
    <property type="component" value="Unassembled WGS sequence"/>
</dbReference>
<dbReference type="CDD" id="cd02440">
    <property type="entry name" value="AdoMet_MTases"/>
    <property type="match status" value="1"/>
</dbReference>
<dbReference type="InterPro" id="IPR052514">
    <property type="entry name" value="SAM-dependent_MTase"/>
</dbReference>
<dbReference type="Gene3D" id="3.40.50.150">
    <property type="entry name" value="Vaccinia Virus protein VP39"/>
    <property type="match status" value="1"/>
</dbReference>
<reference evidence="4 5" key="1">
    <citation type="submission" date="2016-10" db="EMBL/GenBank/DDBJ databases">
        <authorList>
            <person name="de Groot N.N."/>
        </authorList>
    </citation>
    <scope>NUCLEOTIDE SEQUENCE [LARGE SCALE GENOMIC DNA]</scope>
    <source>
        <strain evidence="4 5">DSM 27842</strain>
    </source>
</reference>
<name>A0A1H8TWS0_9RHOB</name>
<dbReference type="PANTHER" id="PTHR34203">
    <property type="entry name" value="METHYLTRANSFERASE, FKBM FAMILY PROTEIN"/>
    <property type="match status" value="1"/>
</dbReference>
<sequence length="228" mass="25273">MRQYTLNDVRLELPEWLQESAIADRLSRGAYEVHEARAVMQRVRAGMPVLELGAGLGYVTALCARLAGPENVVSVEANPKMIDVVRHNLSLNGADAVTLIHGAVSEGDLQSETLAFNAGALFWGGSILMSDTAREGAEEVPALRLGDLLMLHRPRFVIMDIEGAERFLFDRSWPPFVRFVVLELHPKRYPDSVVKKIVDCMSRSGLTYDPVTSTGRILGFRRVRDRGA</sequence>
<evidence type="ECO:0000259" key="3">
    <source>
        <dbReference type="Pfam" id="PF02475"/>
    </source>
</evidence>
<dbReference type="InterPro" id="IPR029063">
    <property type="entry name" value="SAM-dependent_MTases_sf"/>
</dbReference>
<keyword evidence="1 4" id="KW-0808">Transferase</keyword>
<dbReference type="SUPFAM" id="SSF53335">
    <property type="entry name" value="S-adenosyl-L-methionine-dependent methyltransferases"/>
    <property type="match status" value="1"/>
</dbReference>
<keyword evidence="4" id="KW-0489">Methyltransferase</keyword>
<dbReference type="STRING" id="569882.SAMN04490248_11717"/>
<dbReference type="GO" id="GO:0032259">
    <property type="term" value="P:methylation"/>
    <property type="evidence" value="ECO:0007669"/>
    <property type="project" value="UniProtKB-KW"/>
</dbReference>
<keyword evidence="2" id="KW-0949">S-adenosyl-L-methionine</keyword>
<protein>
    <submittedName>
        <fullName evidence="4">Methyltransferase, FkbM family</fullName>
    </submittedName>
</protein>
<keyword evidence="5" id="KW-1185">Reference proteome</keyword>
<dbReference type="InterPro" id="IPR056743">
    <property type="entry name" value="TRM5-TYW2-like_MTfase"/>
</dbReference>
<evidence type="ECO:0000313" key="5">
    <source>
        <dbReference type="Proteomes" id="UP000198893"/>
    </source>
</evidence>
<proteinExistence type="predicted"/>
<gene>
    <name evidence="4" type="ORF">SAMN04490248_11717</name>
</gene>
<dbReference type="NCBIfam" id="TIGR01444">
    <property type="entry name" value="fkbM_fam"/>
    <property type="match status" value="1"/>
</dbReference>
<dbReference type="PANTHER" id="PTHR34203:SF13">
    <property type="entry name" value="EXPRESSED PROTEIN"/>
    <property type="match status" value="1"/>
</dbReference>
<dbReference type="AlphaFoldDB" id="A0A1H8TWS0"/>
<evidence type="ECO:0000256" key="1">
    <source>
        <dbReference type="ARBA" id="ARBA00022679"/>
    </source>
</evidence>
<feature type="domain" description="TRM5/TYW2-like methyltransferase" evidence="3">
    <location>
        <begin position="33"/>
        <end position="105"/>
    </location>
</feature>
<dbReference type="InterPro" id="IPR006342">
    <property type="entry name" value="FkbM_mtfrase"/>
</dbReference>
<accession>A0A1H8TWS0</accession>
<dbReference type="EMBL" id="FODS01000017">
    <property type="protein sequence ID" value="SEO95034.1"/>
    <property type="molecule type" value="Genomic_DNA"/>
</dbReference>
<dbReference type="RefSeq" id="WP_245729483.1">
    <property type="nucleotide sequence ID" value="NZ_FODS01000017.1"/>
</dbReference>
<evidence type="ECO:0000313" key="4">
    <source>
        <dbReference type="EMBL" id="SEO95034.1"/>
    </source>
</evidence>
<dbReference type="GO" id="GO:0008168">
    <property type="term" value="F:methyltransferase activity"/>
    <property type="evidence" value="ECO:0007669"/>
    <property type="project" value="UniProtKB-KW"/>
</dbReference>
<organism evidence="4 5">
    <name type="scientific">Salinihabitans flavidus</name>
    <dbReference type="NCBI Taxonomy" id="569882"/>
    <lineage>
        <taxon>Bacteria</taxon>
        <taxon>Pseudomonadati</taxon>
        <taxon>Pseudomonadota</taxon>
        <taxon>Alphaproteobacteria</taxon>
        <taxon>Rhodobacterales</taxon>
        <taxon>Roseobacteraceae</taxon>
        <taxon>Salinihabitans</taxon>
    </lineage>
</organism>